<feature type="domain" description="DUF8017" evidence="3">
    <location>
        <begin position="96"/>
        <end position="278"/>
    </location>
</feature>
<feature type="transmembrane region" description="Helical" evidence="2">
    <location>
        <begin position="40"/>
        <end position="62"/>
    </location>
</feature>
<keyword evidence="2" id="KW-1133">Transmembrane helix</keyword>
<dbReference type="Pfam" id="PF26056">
    <property type="entry name" value="DUF8017"/>
    <property type="match status" value="1"/>
</dbReference>
<feature type="region of interest" description="Disordered" evidence="1">
    <location>
        <begin position="72"/>
        <end position="92"/>
    </location>
</feature>
<dbReference type="InterPro" id="IPR058330">
    <property type="entry name" value="DUF8017"/>
</dbReference>
<keyword evidence="5" id="KW-1185">Reference proteome</keyword>
<protein>
    <recommendedName>
        <fullName evidence="3">DUF8017 domain-containing protein</fullName>
    </recommendedName>
</protein>
<evidence type="ECO:0000259" key="3">
    <source>
        <dbReference type="Pfam" id="PF26056"/>
    </source>
</evidence>
<proteinExistence type="predicted"/>
<evidence type="ECO:0000256" key="1">
    <source>
        <dbReference type="SAM" id="MobiDB-lite"/>
    </source>
</evidence>
<accession>A0ABT1IJS8</accession>
<dbReference type="EMBL" id="JAMTCO010000014">
    <property type="protein sequence ID" value="MCP2272793.1"/>
    <property type="molecule type" value="Genomic_DNA"/>
</dbReference>
<dbReference type="Proteomes" id="UP001205185">
    <property type="component" value="Unassembled WGS sequence"/>
</dbReference>
<keyword evidence="2" id="KW-0472">Membrane</keyword>
<reference evidence="4 5" key="1">
    <citation type="submission" date="2022-06" db="EMBL/GenBank/DDBJ databases">
        <title>Genomic Encyclopedia of Archaeal and Bacterial Type Strains, Phase II (KMG-II): from individual species to whole genera.</title>
        <authorList>
            <person name="Goeker M."/>
        </authorList>
    </citation>
    <scope>NUCLEOTIDE SEQUENCE [LARGE SCALE GENOMIC DNA]</scope>
    <source>
        <strain evidence="4 5">DSM 44255</strain>
    </source>
</reference>
<evidence type="ECO:0000313" key="5">
    <source>
        <dbReference type="Proteomes" id="UP001205185"/>
    </source>
</evidence>
<sequence length="280" mass="29721">MSDQYHQVDPLTGKPLVYQSFGTYPPPLPPPPPPRKRTRLFVLLAILLVVAVGAVVTVVVLLDNNPQPVAVAQDPTLAPPPPAGTHQPKPSDARVPAITPGWQGVLSIKEQVAYDVPKDWKVESPGTQVGFNDNDSHPVAIMHGATTYKPEACPDSRGSYRGHTGFVSVGSTDPQRAALNGVRLFADAAALNPDDTRAPVAITDPKPTTIANGTPAVTATARVTITHPTVCPSPTILFTSVAFKNGNSTALFMMYLDEGVPDALAPDIAEQIIKSIRPRK</sequence>
<keyword evidence="2" id="KW-0812">Transmembrane</keyword>
<evidence type="ECO:0000256" key="2">
    <source>
        <dbReference type="SAM" id="Phobius"/>
    </source>
</evidence>
<dbReference type="RefSeq" id="WP_253889734.1">
    <property type="nucleotide sequence ID" value="NZ_BAAAVB010000007.1"/>
</dbReference>
<organism evidence="4 5">
    <name type="scientific">Actinokineospora diospyrosa</name>
    <dbReference type="NCBI Taxonomy" id="103728"/>
    <lineage>
        <taxon>Bacteria</taxon>
        <taxon>Bacillati</taxon>
        <taxon>Actinomycetota</taxon>
        <taxon>Actinomycetes</taxon>
        <taxon>Pseudonocardiales</taxon>
        <taxon>Pseudonocardiaceae</taxon>
        <taxon>Actinokineospora</taxon>
    </lineage>
</organism>
<evidence type="ECO:0000313" key="4">
    <source>
        <dbReference type="EMBL" id="MCP2272793.1"/>
    </source>
</evidence>
<comment type="caution">
    <text evidence="4">The sequence shown here is derived from an EMBL/GenBank/DDBJ whole genome shotgun (WGS) entry which is preliminary data.</text>
</comment>
<name>A0ABT1IJS8_9PSEU</name>
<gene>
    <name evidence="4" type="ORF">LV75_005319</name>
</gene>